<dbReference type="EMBL" id="HE858529">
    <property type="protein sequence ID" value="CCI61909.1"/>
    <property type="molecule type" value="Genomic_DNA"/>
</dbReference>
<name>A0AB33R3J1_STREQ</name>
<evidence type="ECO:0000313" key="2">
    <source>
        <dbReference type="Proteomes" id="UP000009215"/>
    </source>
</evidence>
<protein>
    <submittedName>
        <fullName evidence="1">Uncharacterized protein</fullName>
    </submittedName>
</protein>
<accession>A0AB33R3J1</accession>
<dbReference type="Proteomes" id="UP000009215">
    <property type="component" value="Chromosome"/>
</dbReference>
<dbReference type="AlphaFoldDB" id="A0AB33R3J1"/>
<gene>
    <name evidence="1" type="ORF">SDSE_0411</name>
</gene>
<dbReference type="KEGG" id="sdc:SDSE_0411"/>
<proteinExistence type="predicted"/>
<organism evidence="1 2">
    <name type="scientific">Streptococcus dysgalactiae subsp. equisimilis AC-2713</name>
    <dbReference type="NCBI Taxonomy" id="759913"/>
    <lineage>
        <taxon>Bacteria</taxon>
        <taxon>Bacillati</taxon>
        <taxon>Bacillota</taxon>
        <taxon>Bacilli</taxon>
        <taxon>Lactobacillales</taxon>
        <taxon>Streptococcaceae</taxon>
        <taxon>Streptococcus</taxon>
    </lineage>
</organism>
<evidence type="ECO:0000313" key="1">
    <source>
        <dbReference type="EMBL" id="CCI61909.1"/>
    </source>
</evidence>
<reference evidence="1 2" key="1">
    <citation type="submission" date="2012-05" db="EMBL/GenBank/DDBJ databases">
        <title>Complete genome sequence of a Streptococcus dysgalactiae subsp. equisimilis strain possessing Lancefield's group A antigen.</title>
        <authorList>
            <person name="Luetticken R."/>
            <person name="Bruellhoff K."/>
            <person name="Van der Linden M."/>
            <person name="Peltroche-Llacsahuanga H."/>
            <person name="Blom J."/>
            <person name="Weber-Lehmann J."/>
            <person name="Ferretti J.J."/>
            <person name="McShan W.M."/>
        </authorList>
    </citation>
    <scope>NUCLEOTIDE SEQUENCE [LARGE SCALE GENOMIC DNA]</scope>
    <source>
        <strain evidence="1 2">AC-2713</strain>
    </source>
</reference>
<sequence>MRAKSQMVTYYHLMSTKVSDNITFFTPVRPIKGLYKRATTFSKEYIKE</sequence>